<feature type="region of interest" description="Disordered" evidence="1">
    <location>
        <begin position="102"/>
        <end position="121"/>
    </location>
</feature>
<feature type="compositionally biased region" description="Basic and acidic residues" evidence="1">
    <location>
        <begin position="103"/>
        <end position="120"/>
    </location>
</feature>
<dbReference type="RefSeq" id="WP_311603506.1">
    <property type="nucleotide sequence ID" value="NZ_JAVRFG010000032.1"/>
</dbReference>
<name>A0ABU2W691_9ACTN</name>
<organism evidence="2 3">
    <name type="scientific">Streptomyces stephensoniae</name>
    <dbReference type="NCBI Taxonomy" id="3375367"/>
    <lineage>
        <taxon>Bacteria</taxon>
        <taxon>Bacillati</taxon>
        <taxon>Actinomycetota</taxon>
        <taxon>Actinomycetes</taxon>
        <taxon>Kitasatosporales</taxon>
        <taxon>Streptomycetaceae</taxon>
        <taxon>Streptomyces</taxon>
    </lineage>
</organism>
<evidence type="ECO:0000313" key="2">
    <source>
        <dbReference type="EMBL" id="MDT0493365.1"/>
    </source>
</evidence>
<gene>
    <name evidence="2" type="ORF">RM717_22955</name>
</gene>
<comment type="caution">
    <text evidence="2">The sequence shown here is derived from an EMBL/GenBank/DDBJ whole genome shotgun (WGS) entry which is preliminary data.</text>
</comment>
<protein>
    <submittedName>
        <fullName evidence="2">Uncharacterized protein</fullName>
    </submittedName>
</protein>
<dbReference type="EMBL" id="JAVRFG010000032">
    <property type="protein sequence ID" value="MDT0493365.1"/>
    <property type="molecule type" value="Genomic_DNA"/>
</dbReference>
<dbReference type="Proteomes" id="UP001180556">
    <property type="component" value="Unassembled WGS sequence"/>
</dbReference>
<reference evidence="3" key="1">
    <citation type="submission" date="2023-07" db="EMBL/GenBank/DDBJ databases">
        <title>30 novel species of actinomycetes from the DSMZ collection.</title>
        <authorList>
            <person name="Nouioui I."/>
        </authorList>
    </citation>
    <scope>NUCLEOTIDE SEQUENCE [LARGE SCALE GENOMIC DNA]</scope>
    <source>
        <strain evidence="3">DSM 40932</strain>
    </source>
</reference>
<proteinExistence type="predicted"/>
<evidence type="ECO:0000256" key="1">
    <source>
        <dbReference type="SAM" id="MobiDB-lite"/>
    </source>
</evidence>
<keyword evidence="3" id="KW-1185">Reference proteome</keyword>
<evidence type="ECO:0000313" key="3">
    <source>
        <dbReference type="Proteomes" id="UP001180556"/>
    </source>
</evidence>
<sequence length="204" mass="22550">MKIAQLAEGRPLPKDLSKNFHRHSRVIFSWRARERPEPISGEFHLTHIAEAVAHGPQKRQSAEPASEPRAEAEKLMAELRVFGTHPVGGTGTYSALRLTSNEDSEHPEHPEHPGDFRGLDGDLVLRPQAGAYSAPHQLREYLDVTLLAKGLHDWQYLYAAPYPGNYGMGASLPTCGTGSISSHENFPMTTCRNPTPGWKTAQKP</sequence>
<accession>A0ABU2W691</accession>